<proteinExistence type="predicted"/>
<accession>A0ABM8UWR1</accession>
<dbReference type="InterPro" id="IPR011009">
    <property type="entry name" value="Kinase-like_dom_sf"/>
</dbReference>
<name>A0ABM8UWR1_9BACT</name>
<feature type="transmembrane region" description="Helical" evidence="1">
    <location>
        <begin position="702"/>
        <end position="723"/>
    </location>
</feature>
<keyword evidence="1" id="KW-0812">Transmembrane</keyword>
<comment type="caution">
    <text evidence="2">The sequence shown here is derived from an EMBL/GenBank/DDBJ whole genome shotgun (WGS) entry which is preliminary data.</text>
</comment>
<evidence type="ECO:0000313" key="2">
    <source>
        <dbReference type="EMBL" id="CAG5072935.1"/>
    </source>
</evidence>
<evidence type="ECO:0000313" key="3">
    <source>
        <dbReference type="Proteomes" id="UP000679725"/>
    </source>
</evidence>
<keyword evidence="3" id="KW-1185">Reference proteome</keyword>
<dbReference type="SUPFAM" id="SSF56112">
    <property type="entry name" value="Protein kinase-like (PK-like)"/>
    <property type="match status" value="1"/>
</dbReference>
<keyword evidence="1" id="KW-1133">Transmembrane helix</keyword>
<dbReference type="RefSeq" id="WP_215235744.1">
    <property type="nucleotide sequence ID" value="NZ_CAJRAU010000007.1"/>
</dbReference>
<organism evidence="2 3">
    <name type="scientific">Dyadobacter linearis</name>
    <dbReference type="NCBI Taxonomy" id="2823330"/>
    <lineage>
        <taxon>Bacteria</taxon>
        <taxon>Pseudomonadati</taxon>
        <taxon>Bacteroidota</taxon>
        <taxon>Cytophagia</taxon>
        <taxon>Cytophagales</taxon>
        <taxon>Spirosomataceae</taxon>
        <taxon>Dyadobacter</taxon>
    </lineage>
</organism>
<sequence>MKVNITGFVADFISDFDPKDLEANIRRGWKVSAGDYFKFPVKIGSKEVFVKRFQKKPKEISGFQFLKKIVGQKLSGLPQIYDLVSLVEDGKETHYLFTELIVGDTLDNLHRSGLSLNPKKLATDLNLALEAINSHGFWFPDFDPKNIFASKSGEFYLIDLDSTYPLAVYPQSSLYGSKDYWKPIYEYCTQNFPHVDRKIIRGDVLNSLNLTYLLALYSFYVNRDSDDFTARSITHLNTFLVEVAAPQLKYIYNFCFPVSAVGNNYQRKVTVAIIHELIDKFLFVGYEKFDICQLQESPQILYFLAKECTVPFGKHGSAHELSWSVKRAANTVITNVGKVHHRGSSVITVTTNQEFRLVAENAKGRQELGLHLKAEQLPIIKEFSVSKQTIKKDEEIEIRWHVDHSTSVYLHLGANSRRVSISGVFKKKIDDTSLIKLVCKASDNSVEVVEGNIQVNVLKPADIIRFEADKKVALLGMEVKLSWEVLNATKVTLLPLNIDISNTSQYRTILSKNTTFILVAQNAAFTQTATVAVQAQEKPNIVEFRAKKQLIELGSSTELVWDVKNAHSVKLDLGNSSVEVSMRGSKIFSPSRSQDCKIIVTGLDQLTRIEKVSSVTVVQPVIIRLFKSDSSFIYGGQSTHLSWEVDNATDITILPDNVKATGLNKLEVNPGNTTIYTLTAKNALHSVSKICQIDVGRAPTPLWKPVFVLLGIIALTVIGSFYYQYYNNRLIVNEVYKYYHDGQKLAFTDCDRAAYAYRQAFDLNSTLPPELRLDSLNISAKRYEINGNKRCEAYGRKSSKIRYIIECNYNLSAALRGSGQPQTCK</sequence>
<protein>
    <recommendedName>
        <fullName evidence="4">Protein kinase domain-containing protein</fullName>
    </recommendedName>
</protein>
<dbReference type="Gene3D" id="1.10.510.10">
    <property type="entry name" value="Transferase(Phosphotransferase) domain 1"/>
    <property type="match status" value="1"/>
</dbReference>
<dbReference type="EMBL" id="CAJRAU010000007">
    <property type="protein sequence ID" value="CAG5072935.1"/>
    <property type="molecule type" value="Genomic_DNA"/>
</dbReference>
<gene>
    <name evidence="2" type="ORF">DYBT9623_04471</name>
</gene>
<reference evidence="2 3" key="1">
    <citation type="submission" date="2021-04" db="EMBL/GenBank/DDBJ databases">
        <authorList>
            <person name="Rodrigo-Torres L."/>
            <person name="Arahal R. D."/>
            <person name="Lucena T."/>
        </authorList>
    </citation>
    <scope>NUCLEOTIDE SEQUENCE [LARGE SCALE GENOMIC DNA]</scope>
    <source>
        <strain evidence="2 3">CECT 9623</strain>
    </source>
</reference>
<evidence type="ECO:0008006" key="4">
    <source>
        <dbReference type="Google" id="ProtNLM"/>
    </source>
</evidence>
<evidence type="ECO:0000256" key="1">
    <source>
        <dbReference type="SAM" id="Phobius"/>
    </source>
</evidence>
<dbReference type="Proteomes" id="UP000679725">
    <property type="component" value="Unassembled WGS sequence"/>
</dbReference>
<keyword evidence="1" id="KW-0472">Membrane</keyword>